<organism evidence="1 2">
    <name type="scientific">Scortum barcoo</name>
    <name type="common">barcoo grunter</name>
    <dbReference type="NCBI Taxonomy" id="214431"/>
    <lineage>
        <taxon>Eukaryota</taxon>
        <taxon>Metazoa</taxon>
        <taxon>Chordata</taxon>
        <taxon>Craniata</taxon>
        <taxon>Vertebrata</taxon>
        <taxon>Euteleostomi</taxon>
        <taxon>Actinopterygii</taxon>
        <taxon>Neopterygii</taxon>
        <taxon>Teleostei</taxon>
        <taxon>Neoteleostei</taxon>
        <taxon>Acanthomorphata</taxon>
        <taxon>Eupercaria</taxon>
        <taxon>Centrarchiformes</taxon>
        <taxon>Terapontoidei</taxon>
        <taxon>Terapontidae</taxon>
        <taxon>Scortum</taxon>
    </lineage>
</organism>
<evidence type="ECO:0000313" key="2">
    <source>
        <dbReference type="Proteomes" id="UP000831701"/>
    </source>
</evidence>
<protein>
    <submittedName>
        <fullName evidence="1">Uncharacterized protein</fullName>
    </submittedName>
</protein>
<evidence type="ECO:0000313" key="1">
    <source>
        <dbReference type="EMBL" id="KAI3359985.1"/>
    </source>
</evidence>
<name>A0ACB8VX12_9TELE</name>
<sequence length="123" mass="13524">MSWLTRSLKVRKKVTGQTKSGSQAHHEQNNIKDRYVARLRIGKLPGPTLEPGLGLGLAGERLVAGSLPSSLRGGWTLHYSGVSQGERRRAGVGLLIPPQLSRHVLEFTPVNERVASLRLLGWR</sequence>
<keyword evidence="2" id="KW-1185">Reference proteome</keyword>
<dbReference type="Proteomes" id="UP000831701">
    <property type="component" value="Chromosome 17"/>
</dbReference>
<dbReference type="EMBL" id="CM041547">
    <property type="protein sequence ID" value="KAI3359985.1"/>
    <property type="molecule type" value="Genomic_DNA"/>
</dbReference>
<comment type="caution">
    <text evidence="1">The sequence shown here is derived from an EMBL/GenBank/DDBJ whole genome shotgun (WGS) entry which is preliminary data.</text>
</comment>
<proteinExistence type="predicted"/>
<gene>
    <name evidence="1" type="ORF">L3Q82_014317</name>
</gene>
<reference evidence="1" key="1">
    <citation type="submission" date="2022-04" db="EMBL/GenBank/DDBJ databases">
        <title>Jade perch genome.</title>
        <authorList>
            <person name="Chao B."/>
        </authorList>
    </citation>
    <scope>NUCLEOTIDE SEQUENCE</scope>
    <source>
        <strain evidence="1">CB-2022</strain>
    </source>
</reference>
<accession>A0ACB8VX12</accession>